<dbReference type="Proteomes" id="UP000011922">
    <property type="component" value="Unassembled WGS sequence"/>
</dbReference>
<organism evidence="1 2">
    <name type="scientific">Desulfocurvibacter africanus PCS</name>
    <dbReference type="NCBI Taxonomy" id="1262666"/>
    <lineage>
        <taxon>Bacteria</taxon>
        <taxon>Pseudomonadati</taxon>
        <taxon>Thermodesulfobacteriota</taxon>
        <taxon>Desulfovibrionia</taxon>
        <taxon>Desulfovibrionales</taxon>
        <taxon>Desulfovibrionaceae</taxon>
        <taxon>Desulfocurvibacter</taxon>
    </lineage>
</organism>
<dbReference type="RefSeq" id="WP_005984037.1">
    <property type="nucleotide sequence ID" value="NZ_AOSV01000003.1"/>
</dbReference>
<evidence type="ECO:0000313" key="2">
    <source>
        <dbReference type="Proteomes" id="UP000011922"/>
    </source>
</evidence>
<comment type="caution">
    <text evidence="1">The sequence shown here is derived from an EMBL/GenBank/DDBJ whole genome shotgun (WGS) entry which is preliminary data.</text>
</comment>
<protein>
    <submittedName>
        <fullName evidence="1">Uncharacterized protein</fullName>
    </submittedName>
</protein>
<proteinExistence type="predicted"/>
<gene>
    <name evidence="1" type="ORF">PCS_00664</name>
</gene>
<sequence length="190" mass="20229">MPYNSHPHQEAPLPSAPCEIGAKTLAPQSILGPVLEDLPAPGRTRYAPSLTRCLSLWAACLRTARLDSAGGPILVLWLPAEIEAEVERTLSDEPALGLLLHRLAARLVMAALAGLRPDLAERQCAPLPEIDPTLARALLLRGLATHDGRLARRYAVLTFDNHGSLSSHQDGCAGCSLRTGCQGPCNRGTP</sequence>
<reference evidence="1 2" key="1">
    <citation type="journal article" date="2013" name="Genome Announc.">
        <title>Draft Genome Sequence for Desulfovibrio africanus Strain PCS.</title>
        <authorList>
            <person name="Brown S.D."/>
            <person name="Utturkar S.M."/>
            <person name="Arkin A.P."/>
            <person name="Deutschbauer A.M."/>
            <person name="Elias D.A."/>
            <person name="Hazen T.C."/>
            <person name="Chakraborty R."/>
        </authorList>
    </citation>
    <scope>NUCLEOTIDE SEQUENCE [LARGE SCALE GENOMIC DNA]</scope>
    <source>
        <strain evidence="1 2">PCS</strain>
    </source>
</reference>
<dbReference type="PATRIC" id="fig|1262666.3.peg.669"/>
<name>M5PXK2_DESAF</name>
<accession>M5PXK2</accession>
<dbReference type="AlphaFoldDB" id="M5PXK2"/>
<evidence type="ECO:0000313" key="1">
    <source>
        <dbReference type="EMBL" id="EMG39022.1"/>
    </source>
</evidence>
<dbReference type="EMBL" id="AOSV01000003">
    <property type="protein sequence ID" value="EMG39022.1"/>
    <property type="molecule type" value="Genomic_DNA"/>
</dbReference>